<dbReference type="InterPro" id="IPR002104">
    <property type="entry name" value="Integrase_catalytic"/>
</dbReference>
<keyword evidence="7 9" id="KW-0233">DNA recombination</keyword>
<protein>
    <recommendedName>
        <fullName evidence="9">Tyrosine recombinase XerC</fullName>
    </recommendedName>
</protein>
<name>A0A6M1RP72_9BACT</name>
<dbReference type="InterPro" id="IPR050090">
    <property type="entry name" value="Tyrosine_recombinase_XerCD"/>
</dbReference>
<feature type="active site" evidence="9">
    <location>
        <position position="199"/>
    </location>
</feature>
<feature type="active site" evidence="9">
    <location>
        <position position="223"/>
    </location>
</feature>
<keyword evidence="5 9" id="KW-0229">DNA integration</keyword>
<evidence type="ECO:0000256" key="10">
    <source>
        <dbReference type="SAM" id="MobiDB-lite"/>
    </source>
</evidence>
<evidence type="ECO:0000256" key="2">
    <source>
        <dbReference type="ARBA" id="ARBA00022490"/>
    </source>
</evidence>
<dbReference type="InterPro" id="IPR010998">
    <property type="entry name" value="Integrase_recombinase_N"/>
</dbReference>
<comment type="similarity">
    <text evidence="9">Belongs to the 'phage' integrase family. XerC subfamily.</text>
</comment>
<dbReference type="PROSITE" id="PS51898">
    <property type="entry name" value="TYR_RECOMBINASE"/>
    <property type="match status" value="1"/>
</dbReference>
<evidence type="ECO:0000259" key="12">
    <source>
        <dbReference type="PROSITE" id="PS51900"/>
    </source>
</evidence>
<dbReference type="InterPro" id="IPR004107">
    <property type="entry name" value="Integrase_SAM-like_N"/>
</dbReference>
<evidence type="ECO:0000259" key="11">
    <source>
        <dbReference type="PROSITE" id="PS51898"/>
    </source>
</evidence>
<dbReference type="PANTHER" id="PTHR30349:SF81">
    <property type="entry name" value="TYROSINE RECOMBINASE XERC"/>
    <property type="match status" value="1"/>
</dbReference>
<evidence type="ECO:0000256" key="7">
    <source>
        <dbReference type="ARBA" id="ARBA00023172"/>
    </source>
</evidence>
<dbReference type="GO" id="GO:0051301">
    <property type="term" value="P:cell division"/>
    <property type="evidence" value="ECO:0007669"/>
    <property type="project" value="UniProtKB-KW"/>
</dbReference>
<dbReference type="GO" id="GO:0003677">
    <property type="term" value="F:DNA binding"/>
    <property type="evidence" value="ECO:0007669"/>
    <property type="project" value="UniProtKB-UniRule"/>
</dbReference>
<evidence type="ECO:0000256" key="1">
    <source>
        <dbReference type="ARBA" id="ARBA00004496"/>
    </source>
</evidence>
<dbReference type="AlphaFoldDB" id="A0A6M1RP72"/>
<keyword evidence="14" id="KW-1185">Reference proteome</keyword>
<evidence type="ECO:0000313" key="14">
    <source>
        <dbReference type="Proteomes" id="UP000477311"/>
    </source>
</evidence>
<keyword evidence="3 9" id="KW-0132">Cell division</keyword>
<dbReference type="SUPFAM" id="SSF56349">
    <property type="entry name" value="DNA breaking-rejoining enzymes"/>
    <property type="match status" value="1"/>
</dbReference>
<dbReference type="EMBL" id="JAAKYA010000017">
    <property type="protein sequence ID" value="NGO38485.1"/>
    <property type="molecule type" value="Genomic_DNA"/>
</dbReference>
<feature type="active site" evidence="9">
    <location>
        <position position="310"/>
    </location>
</feature>
<evidence type="ECO:0000256" key="3">
    <source>
        <dbReference type="ARBA" id="ARBA00022618"/>
    </source>
</evidence>
<feature type="region of interest" description="Disordered" evidence="10">
    <location>
        <begin position="1"/>
        <end position="35"/>
    </location>
</feature>
<evidence type="ECO:0000256" key="8">
    <source>
        <dbReference type="ARBA" id="ARBA00023306"/>
    </source>
</evidence>
<reference evidence="13 14" key="1">
    <citation type="submission" date="2020-02" db="EMBL/GenBank/DDBJ databases">
        <title>Draft genome sequence of Limisphaera ngatamarikiensis NGM72.4T, a thermophilic Verrucomicrobia grouped in subdivision 3.</title>
        <authorList>
            <person name="Carere C.R."/>
            <person name="Steen J."/>
            <person name="Hugenholtz P."/>
            <person name="Stott M.B."/>
        </authorList>
    </citation>
    <scope>NUCLEOTIDE SEQUENCE [LARGE SCALE GENOMIC DNA]</scope>
    <source>
        <strain evidence="13 14">NGM72.4</strain>
    </source>
</reference>
<comment type="subunit">
    <text evidence="9">Forms a cyclic heterotetrameric complex composed of two molecules of XerC and two molecules of XerD.</text>
</comment>
<comment type="function">
    <text evidence="9">Site-specific tyrosine recombinase, which acts by catalyzing the cutting and rejoining of the recombining DNA molecules. The XerC-XerD complex is essential to convert dimers of the bacterial chromosome into monomers to permit their segregation at cell division. It also contributes to the segregational stability of plasmids.</text>
</comment>
<accession>A0A6M1RP72</accession>
<dbReference type="Gene3D" id="1.10.150.130">
    <property type="match status" value="1"/>
</dbReference>
<evidence type="ECO:0000313" key="13">
    <source>
        <dbReference type="EMBL" id="NGO38485.1"/>
    </source>
</evidence>
<keyword evidence="4 9" id="KW-0159">Chromosome partition</keyword>
<feature type="active site" evidence="9">
    <location>
        <position position="333"/>
    </location>
</feature>
<feature type="compositionally biased region" description="Low complexity" evidence="10">
    <location>
        <begin position="262"/>
        <end position="275"/>
    </location>
</feature>
<dbReference type="GO" id="GO:0007059">
    <property type="term" value="P:chromosome segregation"/>
    <property type="evidence" value="ECO:0007669"/>
    <property type="project" value="UniProtKB-UniRule"/>
</dbReference>
<comment type="subcellular location">
    <subcellularLocation>
        <location evidence="1 9">Cytoplasm</location>
    </subcellularLocation>
</comment>
<dbReference type="Pfam" id="PF02899">
    <property type="entry name" value="Phage_int_SAM_1"/>
    <property type="match status" value="1"/>
</dbReference>
<keyword evidence="2 9" id="KW-0963">Cytoplasm</keyword>
<keyword evidence="6 9" id="KW-0238">DNA-binding</keyword>
<evidence type="ECO:0000256" key="5">
    <source>
        <dbReference type="ARBA" id="ARBA00022908"/>
    </source>
</evidence>
<feature type="active site" evidence="9">
    <location>
        <position position="307"/>
    </location>
</feature>
<feature type="domain" description="Core-binding (CB)" evidence="12">
    <location>
        <begin position="32"/>
        <end position="120"/>
    </location>
</feature>
<comment type="caution">
    <text evidence="13">The sequence shown here is derived from an EMBL/GenBank/DDBJ whole genome shotgun (WGS) entry which is preliminary data.</text>
</comment>
<evidence type="ECO:0000256" key="4">
    <source>
        <dbReference type="ARBA" id="ARBA00022829"/>
    </source>
</evidence>
<dbReference type="Proteomes" id="UP000477311">
    <property type="component" value="Unassembled WGS sequence"/>
</dbReference>
<dbReference type="GO" id="GO:0005737">
    <property type="term" value="C:cytoplasm"/>
    <property type="evidence" value="ECO:0007669"/>
    <property type="project" value="UniProtKB-SubCell"/>
</dbReference>
<feature type="region of interest" description="Disordered" evidence="10">
    <location>
        <begin position="253"/>
        <end position="283"/>
    </location>
</feature>
<proteinExistence type="inferred from homology"/>
<organism evidence="13 14">
    <name type="scientific">Limisphaera ngatamarikiensis</name>
    <dbReference type="NCBI Taxonomy" id="1324935"/>
    <lineage>
        <taxon>Bacteria</taxon>
        <taxon>Pseudomonadati</taxon>
        <taxon>Verrucomicrobiota</taxon>
        <taxon>Verrucomicrobiia</taxon>
        <taxon>Limisphaerales</taxon>
        <taxon>Limisphaeraceae</taxon>
        <taxon>Limisphaera</taxon>
    </lineage>
</organism>
<evidence type="ECO:0000256" key="9">
    <source>
        <dbReference type="HAMAP-Rule" id="MF_01808"/>
    </source>
</evidence>
<dbReference type="InterPro" id="IPR013762">
    <property type="entry name" value="Integrase-like_cat_sf"/>
</dbReference>
<dbReference type="PANTHER" id="PTHR30349">
    <property type="entry name" value="PHAGE INTEGRASE-RELATED"/>
    <property type="match status" value="1"/>
</dbReference>
<dbReference type="HAMAP" id="MF_01808">
    <property type="entry name" value="Recomb_XerC_XerD"/>
    <property type="match status" value="1"/>
</dbReference>
<dbReference type="InterPro" id="IPR023009">
    <property type="entry name" value="Tyrosine_recombinase_XerC/XerD"/>
</dbReference>
<feature type="compositionally biased region" description="Polar residues" evidence="10">
    <location>
        <begin position="14"/>
        <end position="32"/>
    </location>
</feature>
<feature type="active site" description="O-(3'-phospho-DNA)-tyrosine intermediate" evidence="9">
    <location>
        <position position="342"/>
    </location>
</feature>
<dbReference type="GO" id="GO:0009037">
    <property type="term" value="F:tyrosine-based site-specific recombinase activity"/>
    <property type="evidence" value="ECO:0007669"/>
    <property type="project" value="UniProtKB-UniRule"/>
</dbReference>
<dbReference type="RefSeq" id="WP_165105984.1">
    <property type="nucleotide sequence ID" value="NZ_JAAKYA010000017.1"/>
</dbReference>
<dbReference type="CDD" id="cd00798">
    <property type="entry name" value="INT_XerDC_C"/>
    <property type="match status" value="1"/>
</dbReference>
<sequence>MNQSPNQRAGPHPAQQTEAAATGRTTTPQQEPQADPCVDSFLQHLAHERGASPHTCRNYRLALERFVQWYRARQGEPPGWDHLERDDFRAFLRHLAQQQLGRVTIRLTFSALRSFYRFLIRRGLARSSPVHDLDLPKLPRRLPRHLSVEQLLQLLQAPLQALQRAEQTESRTRRGRPPLREAFYRDYAILETIYSCGLRISELCQLRAGDLHWQEALVRVRGKGRKERLVPIGRPALEAIRAYWTLLPQPPTPDQPVFQSHAPRAGRPPAQARPANPGPRPITPGLIQRRLKHYLVLAGLDPEITPHQLRHSYATHLLEAGADLRSVQELLGHAHLVTTQVYTHVTTERLKRVYDTAHPRA</sequence>
<feature type="domain" description="Tyr recombinase" evidence="11">
    <location>
        <begin position="141"/>
        <end position="355"/>
    </location>
</feature>
<dbReference type="GO" id="GO:0006313">
    <property type="term" value="P:DNA transposition"/>
    <property type="evidence" value="ECO:0007669"/>
    <property type="project" value="UniProtKB-UniRule"/>
</dbReference>
<dbReference type="InterPro" id="IPR011010">
    <property type="entry name" value="DNA_brk_join_enz"/>
</dbReference>
<keyword evidence="8 9" id="KW-0131">Cell cycle</keyword>
<dbReference type="Pfam" id="PF00589">
    <property type="entry name" value="Phage_integrase"/>
    <property type="match status" value="1"/>
</dbReference>
<evidence type="ECO:0000256" key="6">
    <source>
        <dbReference type="ARBA" id="ARBA00023125"/>
    </source>
</evidence>
<gene>
    <name evidence="9" type="primary">xerC</name>
    <name evidence="13" type="ORF">G4L39_03610</name>
</gene>
<dbReference type="PROSITE" id="PS51900">
    <property type="entry name" value="CB"/>
    <property type="match status" value="1"/>
</dbReference>
<dbReference type="InterPro" id="IPR044068">
    <property type="entry name" value="CB"/>
</dbReference>
<dbReference type="Gene3D" id="1.10.443.10">
    <property type="entry name" value="Intergrase catalytic core"/>
    <property type="match status" value="1"/>
</dbReference>